<gene>
    <name evidence="1" type="ORF">EYF80_067948</name>
</gene>
<evidence type="ECO:0000313" key="2">
    <source>
        <dbReference type="Proteomes" id="UP000314294"/>
    </source>
</evidence>
<dbReference type="Proteomes" id="UP000314294">
    <property type="component" value="Unassembled WGS sequence"/>
</dbReference>
<protein>
    <submittedName>
        <fullName evidence="1">Uncharacterized protein</fullName>
    </submittedName>
</protein>
<proteinExistence type="predicted"/>
<dbReference type="AlphaFoldDB" id="A0A4Z2E0B6"/>
<name>A0A4Z2E0B6_9TELE</name>
<sequence>MLHLRVPFCEEGTLRWWTSCDVQHHLRVPSPRSRLRSGRLVPVRALLLCADCPLVVSLGAYPPPLYERFH</sequence>
<evidence type="ECO:0000313" key="1">
    <source>
        <dbReference type="EMBL" id="TNN21940.1"/>
    </source>
</evidence>
<organism evidence="1 2">
    <name type="scientific">Liparis tanakae</name>
    <name type="common">Tanaka's snailfish</name>
    <dbReference type="NCBI Taxonomy" id="230148"/>
    <lineage>
        <taxon>Eukaryota</taxon>
        <taxon>Metazoa</taxon>
        <taxon>Chordata</taxon>
        <taxon>Craniata</taxon>
        <taxon>Vertebrata</taxon>
        <taxon>Euteleostomi</taxon>
        <taxon>Actinopterygii</taxon>
        <taxon>Neopterygii</taxon>
        <taxon>Teleostei</taxon>
        <taxon>Neoteleostei</taxon>
        <taxon>Acanthomorphata</taxon>
        <taxon>Eupercaria</taxon>
        <taxon>Perciformes</taxon>
        <taxon>Cottioidei</taxon>
        <taxon>Cottales</taxon>
        <taxon>Liparidae</taxon>
        <taxon>Liparis</taxon>
    </lineage>
</organism>
<comment type="caution">
    <text evidence="1">The sequence shown here is derived from an EMBL/GenBank/DDBJ whole genome shotgun (WGS) entry which is preliminary data.</text>
</comment>
<dbReference type="EMBL" id="SRLO01025071">
    <property type="protein sequence ID" value="TNN21940.1"/>
    <property type="molecule type" value="Genomic_DNA"/>
</dbReference>
<reference evidence="1 2" key="1">
    <citation type="submission" date="2019-03" db="EMBL/GenBank/DDBJ databases">
        <title>First draft genome of Liparis tanakae, snailfish: a comprehensive survey of snailfish specific genes.</title>
        <authorList>
            <person name="Kim W."/>
            <person name="Song I."/>
            <person name="Jeong J.-H."/>
            <person name="Kim D."/>
            <person name="Kim S."/>
            <person name="Ryu S."/>
            <person name="Song J.Y."/>
            <person name="Lee S.K."/>
        </authorList>
    </citation>
    <scope>NUCLEOTIDE SEQUENCE [LARGE SCALE GENOMIC DNA]</scope>
    <source>
        <tissue evidence="1">Muscle</tissue>
    </source>
</reference>
<accession>A0A4Z2E0B6</accession>
<keyword evidence="2" id="KW-1185">Reference proteome</keyword>